<name>S2L0M4_LITA3</name>
<dbReference type="Proteomes" id="UP000014463">
    <property type="component" value="Unassembled WGS sequence"/>
</dbReference>
<evidence type="ECO:0000313" key="1">
    <source>
        <dbReference type="EMBL" id="EPC01214.1"/>
    </source>
</evidence>
<evidence type="ECO:0000313" key="2">
    <source>
        <dbReference type="Proteomes" id="UP000014463"/>
    </source>
</evidence>
<reference evidence="1 2" key="1">
    <citation type="journal article" date="2013" name="Genome Announc.">
        <title>Draft genome sequence of the moderately halophilic gammaproteobacterium Halomonas anticariensis FP35.</title>
        <authorList>
            <person name="Tahrioui A."/>
            <person name="Quesada E."/>
            <person name="Llamas I."/>
        </authorList>
    </citation>
    <scope>NUCLEOTIDE SEQUENCE [LARGE SCALE GENOMIC DNA]</scope>
    <source>
        <strain evidence="2">DSM 16096 / CECT 5854 / LMG 22089 / FP35</strain>
    </source>
</reference>
<proteinExistence type="predicted"/>
<comment type="caution">
    <text evidence="1">The sequence shown here is derived from an EMBL/GenBank/DDBJ whole genome shotgun (WGS) entry which is preliminary data.</text>
</comment>
<dbReference type="EMBL" id="ASTJ01000036">
    <property type="protein sequence ID" value="EPC01214.1"/>
    <property type="molecule type" value="Genomic_DNA"/>
</dbReference>
<dbReference type="AlphaFoldDB" id="S2L0M4"/>
<keyword evidence="2" id="KW-1185">Reference proteome</keyword>
<protein>
    <submittedName>
        <fullName evidence="1">Uncharacterized protein</fullName>
    </submittedName>
</protein>
<dbReference type="PATRIC" id="fig|1121939.11.peg.3387"/>
<organism evidence="1 2">
    <name type="scientific">Litchfieldella anticariensis (strain DSM 16096 / CECT 5854 / CIP 108499 / LMG 22089 / FP35)</name>
    <name type="common">Halomonas anticariensis</name>
    <dbReference type="NCBI Taxonomy" id="1121939"/>
    <lineage>
        <taxon>Bacteria</taxon>
        <taxon>Pseudomonadati</taxon>
        <taxon>Pseudomonadota</taxon>
        <taxon>Gammaproteobacteria</taxon>
        <taxon>Oceanospirillales</taxon>
        <taxon>Halomonadaceae</taxon>
        <taxon>Litchfieldella</taxon>
    </lineage>
</organism>
<dbReference type="STRING" id="1121939.L861_11610"/>
<dbReference type="RefSeq" id="WP_016417903.1">
    <property type="nucleotide sequence ID" value="NZ_AUAB01000025.1"/>
</dbReference>
<gene>
    <name evidence="1" type="ORF">L861_11610</name>
</gene>
<sequence>MKSIGLWLLSLALLVLPGSVLASPERLEADLRAMFGETGTFEIGDVSSPMLSFGSRVVADTLIYDSGHGERVLVDRYTVRGDYDAPDAVMIDGLRVEDTRSGLTVVSVETLNFEEPSHAVFPLQNESLADAWRTEGLSVDNLAIDLASDVAMELFHDTPWADGRGRLNIARIEGRELAADRIGLLEANELSGEGENLGELGSGSFRLASLRLVDARNLDIEEEARVGELLLSDMVIDTDRLVGAFERLRVDGDTDDGEGGVWLDAMHLDLNRMVELAPVDQRTQMRMFSNVLTDGTGELDLDVAFEGRWTAEDDMGSIMSHGVVDMANALHLRLDMDLPVAVPTGMEPAAYFAGLNDFEDMTLLGGDIILHLEEQGLFGRIAPVGAAMAGISEQQFIERARTQAQGFGMVLGDDVKAILMALVGMLEGNVSELTISASLPPNSNLDSYREDPLGLSEQLSIRVESR</sequence>
<accession>S2L0M4</accession>
<dbReference type="OrthoDB" id="6173968at2"/>